<keyword evidence="6" id="KW-0472">Membrane</keyword>
<dbReference type="GO" id="GO:0017004">
    <property type="term" value="P:cytochrome complex assembly"/>
    <property type="evidence" value="ECO:0007669"/>
    <property type="project" value="UniProtKB-KW"/>
</dbReference>
<keyword evidence="4" id="KW-0067">ATP-binding</keyword>
<dbReference type="NCBIfam" id="NF010061">
    <property type="entry name" value="PRK13538.1"/>
    <property type="match status" value="1"/>
</dbReference>
<feature type="domain" description="ABC transporter" evidence="7">
    <location>
        <begin position="4"/>
        <end position="201"/>
    </location>
</feature>
<evidence type="ECO:0000259" key="7">
    <source>
        <dbReference type="PROSITE" id="PS50893"/>
    </source>
</evidence>
<dbReference type="Pfam" id="PF00005">
    <property type="entry name" value="ABC_tran"/>
    <property type="match status" value="1"/>
</dbReference>
<keyword evidence="3" id="KW-0201">Cytochrome c-type biogenesis</keyword>
<accession>A0A1W1DY59</accession>
<evidence type="ECO:0000256" key="3">
    <source>
        <dbReference type="ARBA" id="ARBA00022748"/>
    </source>
</evidence>
<dbReference type="EMBL" id="FPHY01000088">
    <property type="protein sequence ID" value="SFV86557.1"/>
    <property type="molecule type" value="Genomic_DNA"/>
</dbReference>
<dbReference type="InterPro" id="IPR003439">
    <property type="entry name" value="ABC_transporter-like_ATP-bd"/>
</dbReference>
<dbReference type="GO" id="GO:0005524">
    <property type="term" value="F:ATP binding"/>
    <property type="evidence" value="ECO:0007669"/>
    <property type="project" value="UniProtKB-KW"/>
</dbReference>
<dbReference type="SUPFAM" id="SSF52540">
    <property type="entry name" value="P-loop containing nucleoside triphosphate hydrolases"/>
    <property type="match status" value="1"/>
</dbReference>
<evidence type="ECO:0000256" key="4">
    <source>
        <dbReference type="ARBA" id="ARBA00022840"/>
    </source>
</evidence>
<dbReference type="InterPro" id="IPR017871">
    <property type="entry name" value="ABC_transporter-like_CS"/>
</dbReference>
<keyword evidence="5" id="KW-1278">Translocase</keyword>
<proteinExistence type="predicted"/>
<dbReference type="PROSITE" id="PS00211">
    <property type="entry name" value="ABC_TRANSPORTER_1"/>
    <property type="match status" value="1"/>
</dbReference>
<evidence type="ECO:0000256" key="5">
    <source>
        <dbReference type="ARBA" id="ARBA00022967"/>
    </source>
</evidence>
<dbReference type="PANTHER" id="PTHR43499:SF1">
    <property type="entry name" value="ABC TRANSPORTER I FAMILY MEMBER 1"/>
    <property type="match status" value="1"/>
</dbReference>
<protein>
    <submittedName>
        <fullName evidence="8">ABC transporter involved in cytochrome c biogenesis, ATPase component CcmA</fullName>
    </submittedName>
</protein>
<dbReference type="PROSITE" id="PS50893">
    <property type="entry name" value="ABC_TRANSPORTER_2"/>
    <property type="match status" value="1"/>
</dbReference>
<keyword evidence="1" id="KW-0813">Transport</keyword>
<organism evidence="8">
    <name type="scientific">hydrothermal vent metagenome</name>
    <dbReference type="NCBI Taxonomy" id="652676"/>
    <lineage>
        <taxon>unclassified sequences</taxon>
        <taxon>metagenomes</taxon>
        <taxon>ecological metagenomes</taxon>
    </lineage>
</organism>
<dbReference type="GO" id="GO:0016887">
    <property type="term" value="F:ATP hydrolysis activity"/>
    <property type="evidence" value="ECO:0007669"/>
    <property type="project" value="InterPro"/>
</dbReference>
<dbReference type="InterPro" id="IPR005895">
    <property type="entry name" value="ABC_transptr_haem_export_CcmA"/>
</dbReference>
<dbReference type="NCBIfam" id="TIGR01189">
    <property type="entry name" value="ccmA"/>
    <property type="match status" value="1"/>
</dbReference>
<gene>
    <name evidence="8" type="ORF">MNB_SUP05-SYMBIONT-4-227</name>
</gene>
<evidence type="ECO:0000313" key="8">
    <source>
        <dbReference type="EMBL" id="SFV86557.1"/>
    </source>
</evidence>
<keyword evidence="2" id="KW-0547">Nucleotide-binding</keyword>
<dbReference type="InterPro" id="IPR003593">
    <property type="entry name" value="AAA+_ATPase"/>
</dbReference>
<evidence type="ECO:0000256" key="2">
    <source>
        <dbReference type="ARBA" id="ARBA00022741"/>
    </source>
</evidence>
<dbReference type="SMART" id="SM00382">
    <property type="entry name" value="AAA"/>
    <property type="match status" value="1"/>
</dbReference>
<evidence type="ECO:0000256" key="6">
    <source>
        <dbReference type="ARBA" id="ARBA00023136"/>
    </source>
</evidence>
<name>A0A1W1DY59_9ZZZZ</name>
<dbReference type="GO" id="GO:0022857">
    <property type="term" value="F:transmembrane transporter activity"/>
    <property type="evidence" value="ECO:0007669"/>
    <property type="project" value="InterPro"/>
</dbReference>
<dbReference type="PANTHER" id="PTHR43499">
    <property type="entry name" value="ABC TRANSPORTER I FAMILY MEMBER 1"/>
    <property type="match status" value="1"/>
</dbReference>
<dbReference type="InterPro" id="IPR027417">
    <property type="entry name" value="P-loop_NTPase"/>
</dbReference>
<dbReference type="Gene3D" id="3.40.50.300">
    <property type="entry name" value="P-loop containing nucleotide triphosphate hydrolases"/>
    <property type="match status" value="1"/>
</dbReference>
<sequence>MSSLTLSNVSCQRGYNLLFSDVSLTLNSGDILRVTGTNGSGKTSLLKIIAGLNVQEQGVIHLDDDAVKSEAYRSAVFYLGHLPALSNELTCLENLNFLTLLNQSIVETQALINALEKVGLSGYENEICAKLSAGQKRRVALAGLALSKAKVWLLDEPFTALDPQGVEMVEAYIEQHCQQGGMCLFTTHQDSALKNQKVLAL</sequence>
<reference evidence="8" key="1">
    <citation type="submission" date="2016-10" db="EMBL/GenBank/DDBJ databases">
        <authorList>
            <person name="de Groot N.N."/>
        </authorList>
    </citation>
    <scope>NUCLEOTIDE SEQUENCE</scope>
</reference>
<dbReference type="AlphaFoldDB" id="A0A1W1DY59"/>
<evidence type="ECO:0000256" key="1">
    <source>
        <dbReference type="ARBA" id="ARBA00022448"/>
    </source>
</evidence>